<evidence type="ECO:0000256" key="3">
    <source>
        <dbReference type="ARBA" id="ARBA00012572"/>
    </source>
</evidence>
<evidence type="ECO:0000256" key="9">
    <source>
        <dbReference type="HAMAP-Rule" id="MF_00135"/>
    </source>
</evidence>
<dbReference type="InterPro" id="IPR001240">
    <property type="entry name" value="PRAI_dom"/>
</dbReference>
<keyword evidence="12" id="KW-1185">Reference proteome</keyword>
<name>A0ABR8VJC5_9BACI</name>
<evidence type="ECO:0000256" key="8">
    <source>
        <dbReference type="ARBA" id="ARBA00023235"/>
    </source>
</evidence>
<sequence>MKVKICGITTREVAETAYRAGADMLGFVFADSSRRIEPLEAWNIIAELPADVSAVGVFVNETIAQIHRIAEEAGLDYIQLHGDETPEFCKELALPVIKAFTIKEENDAKKLLEYECDFYLVDSPGSHYRGGSGKPFDWRLLQEQKLPREKMILAGGLNQDNVNEAIRLARPAAVDVSSGVETDGKKDQQKIISFIQKVKQSKQGRE</sequence>
<evidence type="ECO:0000313" key="11">
    <source>
        <dbReference type="EMBL" id="MBD8004691.1"/>
    </source>
</evidence>
<accession>A0ABR8VJC5</accession>
<comment type="similarity">
    <text evidence="9">Belongs to the TrpF family.</text>
</comment>
<keyword evidence="5 9" id="KW-0028">Amino-acid biosynthesis</keyword>
<dbReference type="NCBIfam" id="NF002298">
    <property type="entry name" value="PRK01222.1-4"/>
    <property type="match status" value="1"/>
</dbReference>
<dbReference type="PANTHER" id="PTHR42894">
    <property type="entry name" value="N-(5'-PHOSPHORIBOSYL)ANTHRANILATE ISOMERASE"/>
    <property type="match status" value="1"/>
</dbReference>
<dbReference type="EMBL" id="JACSPV010000007">
    <property type="protein sequence ID" value="MBD8004691.1"/>
    <property type="molecule type" value="Genomic_DNA"/>
</dbReference>
<evidence type="ECO:0000313" key="12">
    <source>
        <dbReference type="Proteomes" id="UP000648182"/>
    </source>
</evidence>
<evidence type="ECO:0000256" key="6">
    <source>
        <dbReference type="ARBA" id="ARBA00022822"/>
    </source>
</evidence>
<dbReference type="CDD" id="cd00405">
    <property type="entry name" value="PRAI"/>
    <property type="match status" value="1"/>
</dbReference>
<feature type="domain" description="N-(5'phosphoribosyl) anthranilate isomerase (PRAI)" evidence="10">
    <location>
        <begin position="3"/>
        <end position="197"/>
    </location>
</feature>
<dbReference type="InterPro" id="IPR013785">
    <property type="entry name" value="Aldolase_TIM"/>
</dbReference>
<keyword evidence="7 9" id="KW-0057">Aromatic amino acid biosynthesis</keyword>
<comment type="catalytic activity">
    <reaction evidence="1 9">
        <text>N-(5-phospho-beta-D-ribosyl)anthranilate = 1-(2-carboxyphenylamino)-1-deoxy-D-ribulose 5-phosphate</text>
        <dbReference type="Rhea" id="RHEA:21540"/>
        <dbReference type="ChEBI" id="CHEBI:18277"/>
        <dbReference type="ChEBI" id="CHEBI:58613"/>
        <dbReference type="EC" id="5.3.1.24"/>
    </reaction>
</comment>
<dbReference type="PANTHER" id="PTHR42894:SF1">
    <property type="entry name" value="N-(5'-PHOSPHORIBOSYL)ANTHRANILATE ISOMERASE"/>
    <property type="match status" value="1"/>
</dbReference>
<protein>
    <recommendedName>
        <fullName evidence="4 9">N-(5'-phosphoribosyl)anthranilate isomerase</fullName>
        <shortName evidence="9">PRAI</shortName>
        <ecNumber evidence="3 9">5.3.1.24</ecNumber>
    </recommendedName>
</protein>
<keyword evidence="8 9" id="KW-0413">Isomerase</keyword>
<keyword evidence="6 9" id="KW-0822">Tryptophan biosynthesis</keyword>
<comment type="pathway">
    <text evidence="2 9">Amino-acid biosynthesis; L-tryptophan biosynthesis; L-tryptophan from chorismate: step 3/5.</text>
</comment>
<dbReference type="InterPro" id="IPR011060">
    <property type="entry name" value="RibuloseP-bd_barrel"/>
</dbReference>
<proteinExistence type="inferred from homology"/>
<dbReference type="Pfam" id="PF00697">
    <property type="entry name" value="PRAI"/>
    <property type="match status" value="1"/>
</dbReference>
<gene>
    <name evidence="9" type="primary">trpF</name>
    <name evidence="11" type="ORF">H9631_06315</name>
</gene>
<dbReference type="GO" id="GO:0004640">
    <property type="term" value="F:phosphoribosylanthranilate isomerase activity"/>
    <property type="evidence" value="ECO:0007669"/>
    <property type="project" value="UniProtKB-EC"/>
</dbReference>
<reference evidence="11 12" key="1">
    <citation type="submission" date="2020-08" db="EMBL/GenBank/DDBJ databases">
        <title>A Genomic Blueprint of the Chicken Gut Microbiome.</title>
        <authorList>
            <person name="Gilroy R."/>
            <person name="Ravi A."/>
            <person name="Getino M."/>
            <person name="Pursley I."/>
            <person name="Horton D.L."/>
            <person name="Alikhan N.-F."/>
            <person name="Baker D."/>
            <person name="Gharbi K."/>
            <person name="Hall N."/>
            <person name="Watson M."/>
            <person name="Adriaenssens E.M."/>
            <person name="Foster-Nyarko E."/>
            <person name="Jarju S."/>
            <person name="Secka A."/>
            <person name="Antonio M."/>
            <person name="Oren A."/>
            <person name="Chaudhuri R."/>
            <person name="La Ragione R.M."/>
            <person name="Hildebrand F."/>
            <person name="Pallen M.J."/>
        </authorList>
    </citation>
    <scope>NUCLEOTIDE SEQUENCE [LARGE SCALE GENOMIC DNA]</scope>
    <source>
        <strain evidence="11 12">Sa1BUA2</strain>
    </source>
</reference>
<comment type="caution">
    <text evidence="11">The sequence shown here is derived from an EMBL/GenBank/DDBJ whole genome shotgun (WGS) entry which is preliminary data.</text>
</comment>
<evidence type="ECO:0000256" key="1">
    <source>
        <dbReference type="ARBA" id="ARBA00001164"/>
    </source>
</evidence>
<dbReference type="SUPFAM" id="SSF51366">
    <property type="entry name" value="Ribulose-phoshate binding barrel"/>
    <property type="match status" value="1"/>
</dbReference>
<evidence type="ECO:0000256" key="4">
    <source>
        <dbReference type="ARBA" id="ARBA00022272"/>
    </source>
</evidence>
<dbReference type="InterPro" id="IPR044643">
    <property type="entry name" value="TrpF_fam"/>
</dbReference>
<evidence type="ECO:0000256" key="5">
    <source>
        <dbReference type="ARBA" id="ARBA00022605"/>
    </source>
</evidence>
<evidence type="ECO:0000259" key="10">
    <source>
        <dbReference type="Pfam" id="PF00697"/>
    </source>
</evidence>
<dbReference type="Proteomes" id="UP000648182">
    <property type="component" value="Unassembled WGS sequence"/>
</dbReference>
<dbReference type="HAMAP" id="MF_00135">
    <property type="entry name" value="PRAI"/>
    <property type="match status" value="1"/>
</dbReference>
<dbReference type="Gene3D" id="3.20.20.70">
    <property type="entry name" value="Aldolase class I"/>
    <property type="match status" value="1"/>
</dbReference>
<evidence type="ECO:0000256" key="2">
    <source>
        <dbReference type="ARBA" id="ARBA00004664"/>
    </source>
</evidence>
<organism evidence="11 12">
    <name type="scientific">Bacillus norwichensis</name>
    <dbReference type="NCBI Taxonomy" id="2762217"/>
    <lineage>
        <taxon>Bacteria</taxon>
        <taxon>Bacillati</taxon>
        <taxon>Bacillota</taxon>
        <taxon>Bacilli</taxon>
        <taxon>Bacillales</taxon>
        <taxon>Bacillaceae</taxon>
        <taxon>Bacillus</taxon>
    </lineage>
</organism>
<evidence type="ECO:0000256" key="7">
    <source>
        <dbReference type="ARBA" id="ARBA00023141"/>
    </source>
</evidence>
<dbReference type="EC" id="5.3.1.24" evidence="3 9"/>